<keyword evidence="3" id="KW-1185">Reference proteome</keyword>
<accession>A0A8T1XH85</accession>
<dbReference type="EMBL" id="JAEFBJ010000111">
    <property type="protein sequence ID" value="KAG7530000.1"/>
    <property type="molecule type" value="Genomic_DNA"/>
</dbReference>
<proteinExistence type="predicted"/>
<evidence type="ECO:0000313" key="2">
    <source>
        <dbReference type="EMBL" id="KAG7530000.1"/>
    </source>
</evidence>
<protein>
    <submittedName>
        <fullName evidence="2">Uncharacterized protein</fullName>
    </submittedName>
</protein>
<gene>
    <name evidence="2" type="ORF">ISN44_Un111g000060</name>
</gene>
<feature type="coiled-coil region" evidence="1">
    <location>
        <begin position="134"/>
        <end position="161"/>
    </location>
</feature>
<reference evidence="2 3" key="1">
    <citation type="submission" date="2020-12" db="EMBL/GenBank/DDBJ databases">
        <title>Concerted genomic and epigenomic changes stabilize Arabidopsis allopolyploids.</title>
        <authorList>
            <person name="Chen Z."/>
        </authorList>
    </citation>
    <scope>NUCLEOTIDE SEQUENCE [LARGE SCALE GENOMIC DNA]</scope>
    <source>
        <strain evidence="2">As9502</strain>
        <tissue evidence="2">Leaf</tissue>
    </source>
</reference>
<organism evidence="2 3">
    <name type="scientific">Arabidopsis suecica</name>
    <name type="common">Swedish thale-cress</name>
    <name type="synonym">Cardaminopsis suecica</name>
    <dbReference type="NCBI Taxonomy" id="45249"/>
    <lineage>
        <taxon>Eukaryota</taxon>
        <taxon>Viridiplantae</taxon>
        <taxon>Streptophyta</taxon>
        <taxon>Embryophyta</taxon>
        <taxon>Tracheophyta</taxon>
        <taxon>Spermatophyta</taxon>
        <taxon>Magnoliopsida</taxon>
        <taxon>eudicotyledons</taxon>
        <taxon>Gunneridae</taxon>
        <taxon>Pentapetalae</taxon>
        <taxon>rosids</taxon>
        <taxon>malvids</taxon>
        <taxon>Brassicales</taxon>
        <taxon>Brassicaceae</taxon>
        <taxon>Camelineae</taxon>
        <taxon>Arabidopsis</taxon>
    </lineage>
</organism>
<dbReference type="Proteomes" id="UP000694251">
    <property type="component" value="Unassembled WGS sequence"/>
</dbReference>
<sequence length="206" mass="22888">MNGMVQSYNSAMQNNLEAVNKLVEAEARAKEVEQASDVVISQAIEGKLAREEAEKEALVNKENAIKMVERDLKMDSEARTSEAFTAKFRVAEEKMSLFEDANDQFMYLSQAWANPQLIKALEDGRSLATEKKQVEEWLKDFADAEVNLVRLTSELKEELKAPAPEPAPLSPRGNRSVETLADKVGVTDQSGSYLPAVGILLIEQLE</sequence>
<evidence type="ECO:0000313" key="3">
    <source>
        <dbReference type="Proteomes" id="UP000694251"/>
    </source>
</evidence>
<name>A0A8T1XH85_ARASU</name>
<comment type="caution">
    <text evidence="2">The sequence shown here is derived from an EMBL/GenBank/DDBJ whole genome shotgun (WGS) entry which is preliminary data.</text>
</comment>
<feature type="coiled-coil region" evidence="1">
    <location>
        <begin position="8"/>
        <end position="61"/>
    </location>
</feature>
<evidence type="ECO:0000256" key="1">
    <source>
        <dbReference type="SAM" id="Coils"/>
    </source>
</evidence>
<keyword evidence="1" id="KW-0175">Coiled coil</keyword>
<dbReference type="AlphaFoldDB" id="A0A8T1XH85"/>